<comment type="caution">
    <text evidence="5">The sequence shown here is derived from an EMBL/GenBank/DDBJ whole genome shotgun (WGS) entry which is preliminary data.</text>
</comment>
<dbReference type="PANTHER" id="PTHR31683">
    <property type="entry name" value="PECTATE LYASE 18-RELATED"/>
    <property type="match status" value="1"/>
</dbReference>
<sequence>MRSTRNSTRSRARARRARIVSLVAAVVTPGLLVAVPGASAHAAPASPVRDVPVLPAHDGWASADGGTTGGAGADGAHTYTVTTWEGLKRALKDGGDAPKVIRVRGTLDGMGGRSCEDFATGGYSLDAYLAAYDPKTWGTAPPAGPQEEARAASAAAQAQQVKAYVPANTTIVGVGRGARLLGGSLQIKDTDNVVVRGLTFEDAFDCFPQWDPADGDAGAWNSEYDNLVVHGSTHVWIDHNTFTDGRRPDSEQPLHYGQLFQQHDGELDVVRGADLVTVSWNVFADHDKTLMIGNSDSAGATDRGKLRVTLHHNLFRNIVERAPRVRFGKVDAYNNHFAVAAKGYAYSFGIGLESQLYAEKNTFALPAGVSAAKILKKWKDAPVTAEGNHVNGAPADLVAAHNAANPGNPLREGAGWTPALRTRVDPPQAVPALVTRRAGAPRTH</sequence>
<accession>A0ABN3XMP2</accession>
<evidence type="ECO:0000256" key="2">
    <source>
        <dbReference type="RuleBase" id="RU361173"/>
    </source>
</evidence>
<keyword evidence="1 2" id="KW-0456">Lyase</keyword>
<name>A0ABN3XMP2_9ACTN</name>
<dbReference type="RefSeq" id="WP_344498682.1">
    <property type="nucleotide sequence ID" value="NZ_BAAAUD010000053.1"/>
</dbReference>
<dbReference type="SUPFAM" id="SSF51126">
    <property type="entry name" value="Pectin lyase-like"/>
    <property type="match status" value="1"/>
</dbReference>
<feature type="domain" description="Pectate lyase" evidence="4">
    <location>
        <begin position="120"/>
        <end position="369"/>
    </location>
</feature>
<keyword evidence="2" id="KW-0119">Carbohydrate metabolism</keyword>
<dbReference type="EMBL" id="BAAAUD010000053">
    <property type="protein sequence ID" value="GAA2963366.1"/>
    <property type="molecule type" value="Genomic_DNA"/>
</dbReference>
<keyword evidence="2" id="KW-0964">Secreted</keyword>
<comment type="similarity">
    <text evidence="2">Belongs to the polysaccharide lyase 1 family.</text>
</comment>
<dbReference type="InterPro" id="IPR011050">
    <property type="entry name" value="Pectin_lyase_fold/virulence"/>
</dbReference>
<feature type="chain" id="PRO_5046419133" evidence="3">
    <location>
        <begin position="43"/>
        <end position="444"/>
    </location>
</feature>
<evidence type="ECO:0000259" key="4">
    <source>
        <dbReference type="SMART" id="SM00656"/>
    </source>
</evidence>
<protein>
    <submittedName>
        <fullName evidence="5">Polysaccharide lyase family 1 protein</fullName>
    </submittedName>
</protein>
<reference evidence="5 6" key="1">
    <citation type="journal article" date="2019" name="Int. J. Syst. Evol. Microbiol.">
        <title>The Global Catalogue of Microorganisms (GCM) 10K type strain sequencing project: providing services to taxonomists for standard genome sequencing and annotation.</title>
        <authorList>
            <consortium name="The Broad Institute Genomics Platform"/>
            <consortium name="The Broad Institute Genome Sequencing Center for Infectious Disease"/>
            <person name="Wu L."/>
            <person name="Ma J."/>
        </authorList>
    </citation>
    <scope>NUCLEOTIDE SEQUENCE [LARGE SCALE GENOMIC DNA]</scope>
    <source>
        <strain evidence="5 6">JCM 9088</strain>
    </source>
</reference>
<dbReference type="GO" id="GO:0016829">
    <property type="term" value="F:lyase activity"/>
    <property type="evidence" value="ECO:0007669"/>
    <property type="project" value="UniProtKB-KW"/>
</dbReference>
<comment type="subcellular location">
    <subcellularLocation>
        <location evidence="2">Secreted</location>
    </subcellularLocation>
</comment>
<proteinExistence type="inferred from homology"/>
<evidence type="ECO:0000256" key="1">
    <source>
        <dbReference type="ARBA" id="ARBA00023239"/>
    </source>
</evidence>
<gene>
    <name evidence="5" type="ORF">GCM10010446_56120</name>
</gene>
<dbReference type="Gene3D" id="2.160.20.10">
    <property type="entry name" value="Single-stranded right-handed beta-helix, Pectin lyase-like"/>
    <property type="match status" value="1"/>
</dbReference>
<dbReference type="InterPro" id="IPR045032">
    <property type="entry name" value="PEL"/>
</dbReference>
<dbReference type="InterPro" id="IPR012334">
    <property type="entry name" value="Pectin_lyas_fold"/>
</dbReference>
<dbReference type="Proteomes" id="UP001500403">
    <property type="component" value="Unassembled WGS sequence"/>
</dbReference>
<dbReference type="Pfam" id="PF00544">
    <property type="entry name" value="Pectate_lyase_4"/>
    <property type="match status" value="2"/>
</dbReference>
<keyword evidence="3" id="KW-0732">Signal</keyword>
<organism evidence="5 6">
    <name type="scientific">Streptomyces enissocaesilis</name>
    <dbReference type="NCBI Taxonomy" id="332589"/>
    <lineage>
        <taxon>Bacteria</taxon>
        <taxon>Bacillati</taxon>
        <taxon>Actinomycetota</taxon>
        <taxon>Actinomycetes</taxon>
        <taxon>Kitasatosporales</taxon>
        <taxon>Streptomycetaceae</taxon>
        <taxon>Streptomyces</taxon>
        <taxon>Streptomyces rochei group</taxon>
    </lineage>
</organism>
<feature type="signal peptide" evidence="3">
    <location>
        <begin position="1"/>
        <end position="42"/>
    </location>
</feature>
<dbReference type="InterPro" id="IPR002022">
    <property type="entry name" value="Pec_lyase"/>
</dbReference>
<dbReference type="PANTHER" id="PTHR31683:SF18">
    <property type="entry name" value="PECTATE LYASE 21-RELATED"/>
    <property type="match status" value="1"/>
</dbReference>
<keyword evidence="6" id="KW-1185">Reference proteome</keyword>
<keyword evidence="2" id="KW-0624">Polysaccharide degradation</keyword>
<evidence type="ECO:0000256" key="3">
    <source>
        <dbReference type="SAM" id="SignalP"/>
    </source>
</evidence>
<evidence type="ECO:0000313" key="6">
    <source>
        <dbReference type="Proteomes" id="UP001500403"/>
    </source>
</evidence>
<evidence type="ECO:0000313" key="5">
    <source>
        <dbReference type="EMBL" id="GAA2963366.1"/>
    </source>
</evidence>
<dbReference type="SMART" id="SM00656">
    <property type="entry name" value="Amb_all"/>
    <property type="match status" value="1"/>
</dbReference>